<evidence type="ECO:0000256" key="1">
    <source>
        <dbReference type="ARBA" id="ARBA00012513"/>
    </source>
</evidence>
<evidence type="ECO:0000256" key="3">
    <source>
        <dbReference type="ARBA" id="ARBA00022679"/>
    </source>
</evidence>
<dbReference type="InterPro" id="IPR000719">
    <property type="entry name" value="Prot_kinase_dom"/>
</dbReference>
<evidence type="ECO:0000256" key="9">
    <source>
        <dbReference type="PROSITE-ProRule" id="PRU10141"/>
    </source>
</evidence>
<dbReference type="PROSITE" id="PS50011">
    <property type="entry name" value="PROTEIN_KINASE_DOM"/>
    <property type="match status" value="1"/>
</dbReference>
<dbReference type="EMBL" id="JAIXMP010000006">
    <property type="protein sequence ID" value="KAI9271549.1"/>
    <property type="molecule type" value="Genomic_DNA"/>
</dbReference>
<evidence type="ECO:0000313" key="13">
    <source>
        <dbReference type="Proteomes" id="UP001209540"/>
    </source>
</evidence>
<dbReference type="InterPro" id="IPR017441">
    <property type="entry name" value="Protein_kinase_ATP_BS"/>
</dbReference>
<dbReference type="SMART" id="SM00220">
    <property type="entry name" value="S_TKc"/>
    <property type="match status" value="1"/>
</dbReference>
<evidence type="ECO:0000256" key="5">
    <source>
        <dbReference type="ARBA" id="ARBA00022777"/>
    </source>
</evidence>
<proteinExistence type="predicted"/>
<dbReference type="Proteomes" id="UP001209540">
    <property type="component" value="Unassembled WGS sequence"/>
</dbReference>
<dbReference type="SUPFAM" id="SSF56112">
    <property type="entry name" value="Protein kinase-like (PK-like)"/>
    <property type="match status" value="1"/>
</dbReference>
<comment type="caution">
    <text evidence="12">The sequence shown here is derived from an EMBL/GenBank/DDBJ whole genome shotgun (WGS) entry which is preliminary data.</text>
</comment>
<dbReference type="AlphaFoldDB" id="A0AAD5K675"/>
<comment type="catalytic activity">
    <reaction evidence="8">
        <text>L-seryl-[protein] + ATP = O-phospho-L-seryl-[protein] + ADP + H(+)</text>
        <dbReference type="Rhea" id="RHEA:17989"/>
        <dbReference type="Rhea" id="RHEA-COMP:9863"/>
        <dbReference type="Rhea" id="RHEA-COMP:11604"/>
        <dbReference type="ChEBI" id="CHEBI:15378"/>
        <dbReference type="ChEBI" id="CHEBI:29999"/>
        <dbReference type="ChEBI" id="CHEBI:30616"/>
        <dbReference type="ChEBI" id="CHEBI:83421"/>
        <dbReference type="ChEBI" id="CHEBI:456216"/>
        <dbReference type="EC" id="2.7.11.1"/>
    </reaction>
</comment>
<dbReference type="GO" id="GO:0005524">
    <property type="term" value="F:ATP binding"/>
    <property type="evidence" value="ECO:0007669"/>
    <property type="project" value="UniProtKB-UniRule"/>
</dbReference>
<accession>A0AAD5K675</accession>
<evidence type="ECO:0000259" key="11">
    <source>
        <dbReference type="PROSITE" id="PS50011"/>
    </source>
</evidence>
<keyword evidence="2" id="KW-0723">Serine/threonine-protein kinase</keyword>
<feature type="binding site" evidence="9">
    <location>
        <position position="120"/>
    </location>
    <ligand>
        <name>ATP</name>
        <dbReference type="ChEBI" id="CHEBI:30616"/>
    </ligand>
</feature>
<evidence type="ECO:0000256" key="7">
    <source>
        <dbReference type="ARBA" id="ARBA00047899"/>
    </source>
</evidence>
<protein>
    <recommendedName>
        <fullName evidence="1">non-specific serine/threonine protein kinase</fullName>
        <ecNumber evidence="1">2.7.11.1</ecNumber>
    </recommendedName>
</protein>
<sequence length="423" mass="47715">MSRQRRPLSSSRDENGWQKKIKTATVTALCTTQPPSPPLPTPSRSWNCLRKSDEDNDATTNTGDSSKRPSSTPPTTTIIPKKNDTRKRVEMYGDLYGKIGEGSNGVVLIYKRNTMLYAVKRFRKPRRNENNKDYMKRLASEYCIASSVSAHPNILTTIDLVLKDDGYCTVMEYCTGGDLFSCIKEGRMNIDYERACCFKQIIRGVAYLHSLGVAHCDLKPENLLWTARGQLKIADFGSARVFRTPYDMNDDVPKKKVTLSAASSTTITSTTTSLTTTSGKQYRRKKNKPSVGQQMGSLPYLAPEYFNKKETIEWQSSRPDAGDIWSVGIILYCLYRNGLPWKQATKSDSGHREYLRCQEVRNFVLFSALPSGPRCLLYQMLDTNVQSRISAADILATDPWCKSSMVCRDGRDFANNIHQHTNP</sequence>
<evidence type="ECO:0000256" key="10">
    <source>
        <dbReference type="SAM" id="MobiDB-lite"/>
    </source>
</evidence>
<keyword evidence="5 12" id="KW-0418">Kinase</keyword>
<evidence type="ECO:0000256" key="4">
    <source>
        <dbReference type="ARBA" id="ARBA00022741"/>
    </source>
</evidence>
<dbReference type="InterPro" id="IPR011009">
    <property type="entry name" value="Kinase-like_dom_sf"/>
</dbReference>
<gene>
    <name evidence="12" type="ORF">BDA99DRAFT_500355</name>
</gene>
<feature type="compositionally biased region" description="Low complexity" evidence="10">
    <location>
        <begin position="68"/>
        <end position="80"/>
    </location>
</feature>
<evidence type="ECO:0000256" key="2">
    <source>
        <dbReference type="ARBA" id="ARBA00022527"/>
    </source>
</evidence>
<dbReference type="GO" id="GO:0005829">
    <property type="term" value="C:cytosol"/>
    <property type="evidence" value="ECO:0007669"/>
    <property type="project" value="TreeGrafter"/>
</dbReference>
<evidence type="ECO:0000256" key="8">
    <source>
        <dbReference type="ARBA" id="ARBA00048679"/>
    </source>
</evidence>
<dbReference type="PANTHER" id="PTHR24343">
    <property type="entry name" value="SERINE/THREONINE KINASE"/>
    <property type="match status" value="1"/>
</dbReference>
<keyword evidence="13" id="KW-1185">Reference proteome</keyword>
<organism evidence="12 13">
    <name type="scientific">Phascolomyces articulosus</name>
    <dbReference type="NCBI Taxonomy" id="60185"/>
    <lineage>
        <taxon>Eukaryota</taxon>
        <taxon>Fungi</taxon>
        <taxon>Fungi incertae sedis</taxon>
        <taxon>Mucoromycota</taxon>
        <taxon>Mucoromycotina</taxon>
        <taxon>Mucoromycetes</taxon>
        <taxon>Mucorales</taxon>
        <taxon>Lichtheimiaceae</taxon>
        <taxon>Phascolomyces</taxon>
    </lineage>
</organism>
<comment type="catalytic activity">
    <reaction evidence="7">
        <text>L-threonyl-[protein] + ATP = O-phospho-L-threonyl-[protein] + ADP + H(+)</text>
        <dbReference type="Rhea" id="RHEA:46608"/>
        <dbReference type="Rhea" id="RHEA-COMP:11060"/>
        <dbReference type="Rhea" id="RHEA-COMP:11605"/>
        <dbReference type="ChEBI" id="CHEBI:15378"/>
        <dbReference type="ChEBI" id="CHEBI:30013"/>
        <dbReference type="ChEBI" id="CHEBI:30616"/>
        <dbReference type="ChEBI" id="CHEBI:61977"/>
        <dbReference type="ChEBI" id="CHEBI:456216"/>
        <dbReference type="EC" id="2.7.11.1"/>
    </reaction>
</comment>
<evidence type="ECO:0000313" key="12">
    <source>
        <dbReference type="EMBL" id="KAI9271549.1"/>
    </source>
</evidence>
<keyword evidence="6 9" id="KW-0067">ATP-binding</keyword>
<dbReference type="Pfam" id="PF00069">
    <property type="entry name" value="Pkinase"/>
    <property type="match status" value="2"/>
</dbReference>
<dbReference type="EC" id="2.7.11.1" evidence="1"/>
<dbReference type="GO" id="GO:0004674">
    <property type="term" value="F:protein serine/threonine kinase activity"/>
    <property type="evidence" value="ECO:0007669"/>
    <property type="project" value="UniProtKB-KW"/>
</dbReference>
<keyword evidence="4 9" id="KW-0547">Nucleotide-binding</keyword>
<evidence type="ECO:0000256" key="6">
    <source>
        <dbReference type="ARBA" id="ARBA00022840"/>
    </source>
</evidence>
<reference evidence="12" key="2">
    <citation type="submission" date="2023-02" db="EMBL/GenBank/DDBJ databases">
        <authorList>
            <consortium name="DOE Joint Genome Institute"/>
            <person name="Mondo S.J."/>
            <person name="Chang Y."/>
            <person name="Wang Y."/>
            <person name="Ahrendt S."/>
            <person name="Andreopoulos W."/>
            <person name="Barry K."/>
            <person name="Beard J."/>
            <person name="Benny G.L."/>
            <person name="Blankenship S."/>
            <person name="Bonito G."/>
            <person name="Cuomo C."/>
            <person name="Desiro A."/>
            <person name="Gervers K.A."/>
            <person name="Hundley H."/>
            <person name="Kuo A."/>
            <person name="LaButti K."/>
            <person name="Lang B.F."/>
            <person name="Lipzen A."/>
            <person name="O'Donnell K."/>
            <person name="Pangilinan J."/>
            <person name="Reynolds N."/>
            <person name="Sandor L."/>
            <person name="Smith M.W."/>
            <person name="Tsang A."/>
            <person name="Grigoriev I.V."/>
            <person name="Stajich J.E."/>
            <person name="Spatafora J.W."/>
        </authorList>
    </citation>
    <scope>NUCLEOTIDE SEQUENCE</scope>
    <source>
        <strain evidence="12">RSA 2281</strain>
    </source>
</reference>
<keyword evidence="3" id="KW-0808">Transferase</keyword>
<feature type="domain" description="Protein kinase" evidence="11">
    <location>
        <begin position="93"/>
        <end position="401"/>
    </location>
</feature>
<name>A0AAD5K675_9FUNG</name>
<dbReference type="Gene3D" id="1.10.510.10">
    <property type="entry name" value="Transferase(Phosphotransferase) domain 1"/>
    <property type="match status" value="1"/>
</dbReference>
<dbReference type="PANTHER" id="PTHR24343:SF558">
    <property type="entry name" value="PROTEIN KINASE DOMAIN-CONTAINING PROTEIN"/>
    <property type="match status" value="1"/>
</dbReference>
<reference evidence="12" key="1">
    <citation type="journal article" date="2022" name="IScience">
        <title>Evolution of zygomycete secretomes and the origins of terrestrial fungal ecologies.</title>
        <authorList>
            <person name="Chang Y."/>
            <person name="Wang Y."/>
            <person name="Mondo S."/>
            <person name="Ahrendt S."/>
            <person name="Andreopoulos W."/>
            <person name="Barry K."/>
            <person name="Beard J."/>
            <person name="Benny G.L."/>
            <person name="Blankenship S."/>
            <person name="Bonito G."/>
            <person name="Cuomo C."/>
            <person name="Desiro A."/>
            <person name="Gervers K.A."/>
            <person name="Hundley H."/>
            <person name="Kuo A."/>
            <person name="LaButti K."/>
            <person name="Lang B.F."/>
            <person name="Lipzen A."/>
            <person name="O'Donnell K."/>
            <person name="Pangilinan J."/>
            <person name="Reynolds N."/>
            <person name="Sandor L."/>
            <person name="Smith M.E."/>
            <person name="Tsang A."/>
            <person name="Grigoriev I.V."/>
            <person name="Stajich J.E."/>
            <person name="Spatafora J.W."/>
        </authorList>
    </citation>
    <scope>NUCLEOTIDE SEQUENCE</scope>
    <source>
        <strain evidence="12">RSA 2281</strain>
    </source>
</reference>
<dbReference type="PROSITE" id="PS00107">
    <property type="entry name" value="PROTEIN_KINASE_ATP"/>
    <property type="match status" value="1"/>
</dbReference>
<feature type="region of interest" description="Disordered" evidence="10">
    <location>
        <begin position="1"/>
        <end position="84"/>
    </location>
</feature>